<dbReference type="EMBL" id="CP016170">
    <property type="protein sequence ID" value="ANN67888.1"/>
    <property type="molecule type" value="Genomic_DNA"/>
</dbReference>
<feature type="transmembrane region" description="Helical" evidence="2">
    <location>
        <begin position="194"/>
        <end position="219"/>
    </location>
</feature>
<dbReference type="AlphaFoldDB" id="A0A193G006"/>
<dbReference type="STRING" id="463025.BAU08_17940"/>
<dbReference type="NCBIfam" id="TIGR00797">
    <property type="entry name" value="matE"/>
    <property type="match status" value="1"/>
</dbReference>
<feature type="transmembrane region" description="Helical" evidence="2">
    <location>
        <begin position="166"/>
        <end position="188"/>
    </location>
</feature>
<dbReference type="KEGG" id="bbro:BAU06_17720"/>
<dbReference type="InterPro" id="IPR002528">
    <property type="entry name" value="MATE_fam"/>
</dbReference>
<reference evidence="5 6" key="1">
    <citation type="submission" date="2016-06" db="EMBL/GenBank/DDBJ databases">
        <title>Complete genome sequences of Bordetella bronchialis and Bordetella flabilis.</title>
        <authorList>
            <person name="LiPuma J.J."/>
            <person name="Spilker T."/>
        </authorList>
    </citation>
    <scope>NUCLEOTIDE SEQUENCE [LARGE SCALE GENOMIC DNA]</scope>
    <source>
        <strain evidence="4 6">AU17976</strain>
        <strain evidence="3 5">AU3182</strain>
    </source>
</reference>
<feature type="transmembrane region" description="Helical" evidence="2">
    <location>
        <begin position="320"/>
        <end position="341"/>
    </location>
</feature>
<keyword evidence="2" id="KW-0812">Transmembrane</keyword>
<feature type="transmembrane region" description="Helical" evidence="2">
    <location>
        <begin position="135"/>
        <end position="154"/>
    </location>
</feature>
<proteinExistence type="predicted"/>
<organism evidence="4 6">
    <name type="scientific">Bordetella bronchialis</name>
    <dbReference type="NCBI Taxonomy" id="463025"/>
    <lineage>
        <taxon>Bacteria</taxon>
        <taxon>Pseudomonadati</taxon>
        <taxon>Pseudomonadota</taxon>
        <taxon>Betaproteobacteria</taxon>
        <taxon>Burkholderiales</taxon>
        <taxon>Alcaligenaceae</taxon>
        <taxon>Bordetella</taxon>
    </lineage>
</organism>
<feature type="transmembrane region" description="Helical" evidence="2">
    <location>
        <begin position="92"/>
        <end position="115"/>
    </location>
</feature>
<dbReference type="Pfam" id="PF01554">
    <property type="entry name" value="MatE"/>
    <property type="match status" value="2"/>
</dbReference>
<dbReference type="Proteomes" id="UP000092213">
    <property type="component" value="Chromosome"/>
</dbReference>
<keyword evidence="1" id="KW-0813">Transport</keyword>
<dbReference type="InterPro" id="IPR050222">
    <property type="entry name" value="MATE_MdtK"/>
</dbReference>
<dbReference type="Proteomes" id="UP000091897">
    <property type="component" value="Chromosome"/>
</dbReference>
<dbReference type="PANTHER" id="PTHR43298">
    <property type="entry name" value="MULTIDRUG RESISTANCE PROTEIN NORM-RELATED"/>
    <property type="match status" value="1"/>
</dbReference>
<keyword evidence="2" id="KW-1133">Transmembrane helix</keyword>
<keyword evidence="2" id="KW-0472">Membrane</keyword>
<gene>
    <name evidence="3" type="ORF">BAU06_17720</name>
    <name evidence="4" type="ORF">BAU08_17940</name>
</gene>
<evidence type="ECO:0000256" key="2">
    <source>
        <dbReference type="SAM" id="Phobius"/>
    </source>
</evidence>
<dbReference type="PANTHER" id="PTHR43298:SF2">
    <property type="entry name" value="FMN_FAD EXPORTER YEEO-RELATED"/>
    <property type="match status" value="1"/>
</dbReference>
<feature type="transmembrane region" description="Helical" evidence="2">
    <location>
        <begin position="353"/>
        <end position="372"/>
    </location>
</feature>
<keyword evidence="5" id="KW-1185">Reference proteome</keyword>
<dbReference type="GO" id="GO:0005886">
    <property type="term" value="C:plasma membrane"/>
    <property type="evidence" value="ECO:0007669"/>
    <property type="project" value="TreeGrafter"/>
</dbReference>
<name>A0A193G006_9BORD</name>
<evidence type="ECO:0000256" key="1">
    <source>
        <dbReference type="ARBA" id="ARBA00022448"/>
    </source>
</evidence>
<feature type="transmembrane region" description="Helical" evidence="2">
    <location>
        <begin position="58"/>
        <end position="80"/>
    </location>
</feature>
<dbReference type="GO" id="GO:0042910">
    <property type="term" value="F:xenobiotic transmembrane transporter activity"/>
    <property type="evidence" value="ECO:0007669"/>
    <property type="project" value="InterPro"/>
</dbReference>
<evidence type="ECO:0000313" key="4">
    <source>
        <dbReference type="EMBL" id="ANN72978.1"/>
    </source>
</evidence>
<dbReference type="RefSeq" id="WP_066353039.1">
    <property type="nucleotide sequence ID" value="NZ_CBCSFJ010000010.1"/>
</dbReference>
<evidence type="ECO:0000313" key="3">
    <source>
        <dbReference type="EMBL" id="ANN67888.1"/>
    </source>
</evidence>
<protein>
    <submittedName>
        <fullName evidence="4">MATE family efflux transporter</fullName>
    </submittedName>
</protein>
<evidence type="ECO:0000313" key="6">
    <source>
        <dbReference type="Proteomes" id="UP000092213"/>
    </source>
</evidence>
<feature type="transmembrane region" description="Helical" evidence="2">
    <location>
        <begin position="436"/>
        <end position="457"/>
    </location>
</feature>
<dbReference type="EMBL" id="CP016171">
    <property type="protein sequence ID" value="ANN72978.1"/>
    <property type="molecule type" value="Genomic_DNA"/>
</dbReference>
<dbReference type="GO" id="GO:0015297">
    <property type="term" value="F:antiporter activity"/>
    <property type="evidence" value="ECO:0007669"/>
    <property type="project" value="InterPro"/>
</dbReference>
<feature type="transmembrane region" description="Helical" evidence="2">
    <location>
        <begin position="393"/>
        <end position="416"/>
    </location>
</feature>
<dbReference type="CDD" id="cd13131">
    <property type="entry name" value="MATE_NorM_like"/>
    <property type="match status" value="1"/>
</dbReference>
<dbReference type="OrthoDB" id="9780160at2"/>
<feature type="transmembrane region" description="Helical" evidence="2">
    <location>
        <begin position="251"/>
        <end position="269"/>
    </location>
</feature>
<sequence>MTHSLPTEAPFGAAVRAIARQAWPVLISQWAGIAFGVLDTAMTGHASPDDLAAMSLSASVYITVFVGLMGVIHALIPILAQNFGAGRMRDVGAMWGQGVWLAIGLSVVGGALMLFPDVWLSMSGDVAPDVRARVASYLQALTLALPASLVFRTIYALGTAVSRPKLVMGINLAAIVFKALFNWVFIYGKLGLPAMGATGAGLASALVSWMSLGAGLWIVSRDRYYARFKLRLGRPEWAAQKELLRLGLPMGGSYLVEVCAFTFMALLVAREGTFVIGGHQIMSNLAALCYMMPMAIGVASASLTAQAIGAGRMALAHRTGMAGLALGLMGAALTSLALWTGKPLILRAYTDNLQVAAVAATLLQVIPLFHLCDAMQCINSYLLRAYKVAVVPLVLQVAALGLFGLGGGWLFGFGPARGQLDGLRALLLPGSPVGAGSMWLMAIFGLGLSAALLHVWYRRIVRGSLAGAPPAA</sequence>
<accession>A0A193G006</accession>
<feature type="transmembrane region" description="Helical" evidence="2">
    <location>
        <begin position="281"/>
        <end position="308"/>
    </location>
</feature>
<evidence type="ECO:0000313" key="5">
    <source>
        <dbReference type="Proteomes" id="UP000091897"/>
    </source>
</evidence>